<name>A0AAV9ZM20_9AGAR</name>
<keyword evidence="3" id="KW-1185">Reference proteome</keyword>
<gene>
    <name evidence="2" type="ORF">R3P38DRAFT_3409789</name>
</gene>
<comment type="caution">
    <text evidence="2">The sequence shown here is derived from an EMBL/GenBank/DDBJ whole genome shotgun (WGS) entry which is preliminary data.</text>
</comment>
<dbReference type="Proteomes" id="UP001362999">
    <property type="component" value="Unassembled WGS sequence"/>
</dbReference>
<feature type="compositionally biased region" description="Basic and acidic residues" evidence="1">
    <location>
        <begin position="196"/>
        <end position="207"/>
    </location>
</feature>
<sequence length="316" mass="35687">MPATQAFPTHDTPVPLTTHHLHREDRARLMRSTRKIEDVVGETPHVADPSTLPLAQRRKLKRPNHKRTDTIADIVSPLPTCETRPVLYLQVPSTPDSATTTLPTPLPSPTLTVTLNLRYAVATRDDTVTRRRKMAKLRRTLGDNVPTELVFPPEDLNAPKYRRLTARTLPRLDRRASVANSQRSSGSGSGSRRASRLRDKDKERERDGDEGESDISRGWVWVGKREDIPPEVQARIKRSRKESGLPFDWVSVGRIEELAVEDEEDRRMGAYPAMSNSGGGRRPLYRKEAGWSGEWDAGSARNMDQVVSRLRDLKVK</sequence>
<accession>A0AAV9ZM20</accession>
<dbReference type="EMBL" id="JAWWNJ010000131">
    <property type="protein sequence ID" value="KAK6987462.1"/>
    <property type="molecule type" value="Genomic_DNA"/>
</dbReference>
<evidence type="ECO:0000313" key="2">
    <source>
        <dbReference type="EMBL" id="KAK6987462.1"/>
    </source>
</evidence>
<evidence type="ECO:0000313" key="3">
    <source>
        <dbReference type="Proteomes" id="UP001362999"/>
    </source>
</evidence>
<feature type="region of interest" description="Disordered" evidence="1">
    <location>
        <begin position="162"/>
        <end position="213"/>
    </location>
</feature>
<proteinExistence type="predicted"/>
<feature type="compositionally biased region" description="Low complexity" evidence="1">
    <location>
        <begin position="177"/>
        <end position="192"/>
    </location>
</feature>
<organism evidence="2 3">
    <name type="scientific">Favolaschia claudopus</name>
    <dbReference type="NCBI Taxonomy" id="2862362"/>
    <lineage>
        <taxon>Eukaryota</taxon>
        <taxon>Fungi</taxon>
        <taxon>Dikarya</taxon>
        <taxon>Basidiomycota</taxon>
        <taxon>Agaricomycotina</taxon>
        <taxon>Agaricomycetes</taxon>
        <taxon>Agaricomycetidae</taxon>
        <taxon>Agaricales</taxon>
        <taxon>Marasmiineae</taxon>
        <taxon>Mycenaceae</taxon>
        <taxon>Favolaschia</taxon>
    </lineage>
</organism>
<evidence type="ECO:0000256" key="1">
    <source>
        <dbReference type="SAM" id="MobiDB-lite"/>
    </source>
</evidence>
<protein>
    <submittedName>
        <fullName evidence="2">Uncharacterized protein</fullName>
    </submittedName>
</protein>
<dbReference type="AlphaFoldDB" id="A0AAV9ZM20"/>
<feature type="region of interest" description="Disordered" evidence="1">
    <location>
        <begin position="1"/>
        <end position="22"/>
    </location>
</feature>
<reference evidence="2 3" key="1">
    <citation type="journal article" date="2024" name="J Genomics">
        <title>Draft genome sequencing and assembly of Favolaschia claudopus CIRM-BRFM 2984 isolated from oak limbs.</title>
        <authorList>
            <person name="Navarro D."/>
            <person name="Drula E."/>
            <person name="Chaduli D."/>
            <person name="Cazenave R."/>
            <person name="Ahrendt S."/>
            <person name="Wang J."/>
            <person name="Lipzen A."/>
            <person name="Daum C."/>
            <person name="Barry K."/>
            <person name="Grigoriev I.V."/>
            <person name="Favel A."/>
            <person name="Rosso M.N."/>
            <person name="Martin F."/>
        </authorList>
    </citation>
    <scope>NUCLEOTIDE SEQUENCE [LARGE SCALE GENOMIC DNA]</scope>
    <source>
        <strain evidence="2 3">CIRM-BRFM 2984</strain>
    </source>
</reference>